<gene>
    <name evidence="2" type="ORF">Poly30_47180</name>
</gene>
<name>A0A518EYJ1_9BACT</name>
<reference evidence="2 3" key="1">
    <citation type="submission" date="2019-02" db="EMBL/GenBank/DDBJ databases">
        <title>Deep-cultivation of Planctomycetes and their phenomic and genomic characterization uncovers novel biology.</title>
        <authorList>
            <person name="Wiegand S."/>
            <person name="Jogler M."/>
            <person name="Boedeker C."/>
            <person name="Pinto D."/>
            <person name="Vollmers J."/>
            <person name="Rivas-Marin E."/>
            <person name="Kohn T."/>
            <person name="Peeters S.H."/>
            <person name="Heuer A."/>
            <person name="Rast P."/>
            <person name="Oberbeckmann S."/>
            <person name="Bunk B."/>
            <person name="Jeske O."/>
            <person name="Meyerdierks A."/>
            <person name="Storesund J.E."/>
            <person name="Kallscheuer N."/>
            <person name="Luecker S."/>
            <person name="Lage O.M."/>
            <person name="Pohl T."/>
            <person name="Merkel B.J."/>
            <person name="Hornburger P."/>
            <person name="Mueller R.-W."/>
            <person name="Bruemmer F."/>
            <person name="Labrenz M."/>
            <person name="Spormann A.M."/>
            <person name="Op den Camp H."/>
            <person name="Overmann J."/>
            <person name="Amann R."/>
            <person name="Jetten M.S.M."/>
            <person name="Mascher T."/>
            <person name="Medema M.H."/>
            <person name="Devos D.P."/>
            <person name="Kaster A.-K."/>
            <person name="Ovreas L."/>
            <person name="Rohde M."/>
            <person name="Galperin M.Y."/>
            <person name="Jogler C."/>
        </authorList>
    </citation>
    <scope>NUCLEOTIDE SEQUENCE [LARGE SCALE GENOMIC DNA]</scope>
    <source>
        <strain evidence="2 3">Poly30</strain>
    </source>
</reference>
<feature type="signal peptide" evidence="1">
    <location>
        <begin position="1"/>
        <end position="16"/>
    </location>
</feature>
<evidence type="ECO:0000256" key="1">
    <source>
        <dbReference type="SAM" id="SignalP"/>
    </source>
</evidence>
<sequence precursor="true">MLSAAIAAALSSSATAQQLGTSNVSLLLKNGDVLGTGETVTGILSPSIAPSGKWSTLCVLDGTARRGLVIDGNLALAVGDTTPDGATVQQLYSTRISPDGVVALLYSVENPANPSDPLDRLRIGPTDVLLEGDAFNYSPLGISGDIDGFYGFDYDAPHVAVGMFVRPAGGGIFRAFVSGILSGTTFIPNGGIVGGTVLPDSQSGIPYYSPTSDCQVRPMGGACHTFNLFDNGTFLYGLRSLGNLIAEHGQPGPSPNSVWNFDDRPRIRTNGSGKNLYSGRITLSNGQDRGSVYVDGVPVAIEGGGLPGVLGGTVGQFQTASIALDENGTPFFSVPLTTSGSEVLMAGLEIVLRAGSAAFATRVNGLQVTSLFTSLQDQTFDITPDGRTVIAKVQLETGATAIVLAERDLADPTTCTTEPNSTGLPGAIAAEGSRFLSLNDLRVVATQLPPSSFGYLGISRSSTFLAMPGGSSGNLCIGPTVGRYVNQVQSSGASGKITTNVNLLAIPQPNGFVASLPGDTWYCQLWHRDSVMGSATSNFTDSLSVTIQ</sequence>
<protein>
    <submittedName>
        <fullName evidence="2">Uncharacterized protein</fullName>
    </submittedName>
</protein>
<accession>A0A518EYJ1</accession>
<dbReference type="Proteomes" id="UP000320390">
    <property type="component" value="Chromosome"/>
</dbReference>
<proteinExistence type="predicted"/>
<evidence type="ECO:0000313" key="3">
    <source>
        <dbReference type="Proteomes" id="UP000320390"/>
    </source>
</evidence>
<keyword evidence="1" id="KW-0732">Signal</keyword>
<evidence type="ECO:0000313" key="2">
    <source>
        <dbReference type="EMBL" id="QDV09161.1"/>
    </source>
</evidence>
<keyword evidence="3" id="KW-1185">Reference proteome</keyword>
<dbReference type="EMBL" id="CP036434">
    <property type="protein sequence ID" value="QDV09161.1"/>
    <property type="molecule type" value="Genomic_DNA"/>
</dbReference>
<feature type="chain" id="PRO_5021827982" evidence="1">
    <location>
        <begin position="17"/>
        <end position="548"/>
    </location>
</feature>
<organism evidence="2 3">
    <name type="scientific">Saltatorellus ferox</name>
    <dbReference type="NCBI Taxonomy" id="2528018"/>
    <lineage>
        <taxon>Bacteria</taxon>
        <taxon>Pseudomonadati</taxon>
        <taxon>Planctomycetota</taxon>
        <taxon>Planctomycetia</taxon>
        <taxon>Planctomycetia incertae sedis</taxon>
        <taxon>Saltatorellus</taxon>
    </lineage>
</organism>
<dbReference type="AlphaFoldDB" id="A0A518EYJ1"/>